<keyword evidence="17" id="KW-0325">Glycoprotein</keyword>
<keyword evidence="16" id="KW-0865">Zymogen</keyword>
<comment type="subunit">
    <text evidence="19">Homodimer. The monomeric form is inactive while the homodimer is active.</text>
</comment>
<keyword evidence="7" id="KW-0121">Carboxypeptidase</keyword>
<evidence type="ECO:0000256" key="10">
    <source>
        <dbReference type="ARBA" id="ARBA00022729"/>
    </source>
</evidence>
<dbReference type="RefSeq" id="WP_345292977.1">
    <property type="nucleotide sequence ID" value="NZ_BAABFV010000002.1"/>
</dbReference>
<evidence type="ECO:0000256" key="11">
    <source>
        <dbReference type="ARBA" id="ARBA00022801"/>
    </source>
</evidence>
<evidence type="ECO:0000256" key="20">
    <source>
        <dbReference type="ARBA" id="ARBA00033328"/>
    </source>
</evidence>
<dbReference type="Gene3D" id="3.50.30.30">
    <property type="match status" value="1"/>
</dbReference>
<keyword evidence="6" id="KW-0964">Secreted</keyword>
<evidence type="ECO:0000313" key="23">
    <source>
        <dbReference type="Proteomes" id="UP001501011"/>
    </source>
</evidence>
<dbReference type="Gene3D" id="3.40.630.10">
    <property type="entry name" value="Zn peptidases"/>
    <property type="match status" value="1"/>
</dbReference>
<keyword evidence="9" id="KW-0479">Metal-binding</keyword>
<evidence type="ECO:0000256" key="6">
    <source>
        <dbReference type="ARBA" id="ARBA00022525"/>
    </source>
</evidence>
<dbReference type="PANTHER" id="PTHR12053:SF3">
    <property type="entry name" value="CARBOXYPEPTIDASE Q"/>
    <property type="match status" value="1"/>
</dbReference>
<evidence type="ECO:0000256" key="15">
    <source>
        <dbReference type="ARBA" id="ARBA00023049"/>
    </source>
</evidence>
<proteinExistence type="predicted"/>
<comment type="caution">
    <text evidence="22">The sequence shown here is derived from an EMBL/GenBank/DDBJ whole genome shotgun (WGS) entry which is preliminary data.</text>
</comment>
<evidence type="ECO:0000256" key="17">
    <source>
        <dbReference type="ARBA" id="ARBA00023180"/>
    </source>
</evidence>
<keyword evidence="12" id="KW-0256">Endoplasmic reticulum</keyword>
<reference evidence="23" key="1">
    <citation type="journal article" date="2019" name="Int. J. Syst. Evol. Microbiol.">
        <title>The Global Catalogue of Microorganisms (GCM) 10K type strain sequencing project: providing services to taxonomists for standard genome sequencing and annotation.</title>
        <authorList>
            <consortium name="The Broad Institute Genomics Platform"/>
            <consortium name="The Broad Institute Genome Sequencing Center for Infectious Disease"/>
            <person name="Wu L."/>
            <person name="Ma J."/>
        </authorList>
    </citation>
    <scope>NUCLEOTIDE SEQUENCE [LARGE SCALE GENOMIC DNA]</scope>
    <source>
        <strain evidence="23">JCM 17728</strain>
    </source>
</reference>
<feature type="domain" description="Peptidase M28" evidence="21">
    <location>
        <begin position="263"/>
        <end position="447"/>
    </location>
</feature>
<keyword evidence="14" id="KW-0333">Golgi apparatus</keyword>
<evidence type="ECO:0000313" key="22">
    <source>
        <dbReference type="EMBL" id="GAA4363615.1"/>
    </source>
</evidence>
<evidence type="ECO:0000256" key="5">
    <source>
        <dbReference type="ARBA" id="ARBA00014116"/>
    </source>
</evidence>
<gene>
    <name evidence="22" type="ORF">GCM10023151_18920</name>
</gene>
<dbReference type="InterPro" id="IPR039866">
    <property type="entry name" value="CPQ"/>
</dbReference>
<keyword evidence="18" id="KW-0458">Lysosome</keyword>
<keyword evidence="11" id="KW-0378">Hydrolase</keyword>
<evidence type="ECO:0000259" key="21">
    <source>
        <dbReference type="Pfam" id="PF04389"/>
    </source>
</evidence>
<evidence type="ECO:0000256" key="1">
    <source>
        <dbReference type="ARBA" id="ARBA00004240"/>
    </source>
</evidence>
<name>A0ABP8IP73_9GAMM</name>
<organism evidence="22 23">
    <name type="scientific">Kangiella marina</name>
    <dbReference type="NCBI Taxonomy" id="1079178"/>
    <lineage>
        <taxon>Bacteria</taxon>
        <taxon>Pseudomonadati</taxon>
        <taxon>Pseudomonadota</taxon>
        <taxon>Gammaproteobacteria</taxon>
        <taxon>Kangiellales</taxon>
        <taxon>Kangiellaceae</taxon>
        <taxon>Kangiella</taxon>
    </lineage>
</organism>
<evidence type="ECO:0000256" key="13">
    <source>
        <dbReference type="ARBA" id="ARBA00022833"/>
    </source>
</evidence>
<sequence length="470" mass="50260">MKLKYFPIAIIVTCLTTLDVAANQTPSFSKKDLKIAAELRDQALEGSKDYEIVESLTTEVGPRMAGTPGDAAAVKWGVAKLKELGFDKVWTEPVTFPTWKRGVETAEVIAPYPQPLVITALGFSVATSEEGLTAEIVQFDDLDALEKAPDNAAEGKIVFIRNRMERARDGSGYGPAVAARGSGASEAAKKGALGILIRSIGTDTDRMAHTGMMRYEEGIEKIPAAALSAPDADLLENMIRRGKSVTVSMTIGAKSGDAYTSHNVIGEITGSEKPEEYVIIGAHLDSWDLGTGALDDGAGIGITAAAAKLILGLPQRPKRSIRVIMFANEEQGLVGGKAYADAHKDDVQNIITAAESDFGAGKIWRIDSKVKPEALPAVKQMVEVMKPLGIAYGNNEAGGGPDLIPLRGKGISVFSLRQDGTDYFDYHHTPNDTLDKIDPEALRQNTAAYVIFAYLSAQFDGDFGSGFHQK</sequence>
<dbReference type="SUPFAM" id="SSF53187">
    <property type="entry name" value="Zn-dependent exopeptidases"/>
    <property type="match status" value="1"/>
</dbReference>
<evidence type="ECO:0000256" key="3">
    <source>
        <dbReference type="ARBA" id="ARBA00004555"/>
    </source>
</evidence>
<evidence type="ECO:0000256" key="2">
    <source>
        <dbReference type="ARBA" id="ARBA00004371"/>
    </source>
</evidence>
<evidence type="ECO:0000256" key="12">
    <source>
        <dbReference type="ARBA" id="ARBA00022824"/>
    </source>
</evidence>
<evidence type="ECO:0000256" key="19">
    <source>
        <dbReference type="ARBA" id="ARBA00025833"/>
    </source>
</evidence>
<keyword evidence="23" id="KW-1185">Reference proteome</keyword>
<evidence type="ECO:0000256" key="14">
    <source>
        <dbReference type="ARBA" id="ARBA00023034"/>
    </source>
</evidence>
<keyword evidence="10" id="KW-0732">Signal</keyword>
<keyword evidence="8" id="KW-0645">Protease</keyword>
<dbReference type="PANTHER" id="PTHR12053">
    <property type="entry name" value="PROTEASE FAMILY M28 PLASMA GLUTAMATE CARBOXYPEPTIDASE-RELATED"/>
    <property type="match status" value="1"/>
</dbReference>
<accession>A0ABP8IP73</accession>
<evidence type="ECO:0000256" key="4">
    <source>
        <dbReference type="ARBA" id="ARBA00004613"/>
    </source>
</evidence>
<evidence type="ECO:0000256" key="7">
    <source>
        <dbReference type="ARBA" id="ARBA00022645"/>
    </source>
</evidence>
<evidence type="ECO:0000256" key="18">
    <source>
        <dbReference type="ARBA" id="ARBA00023228"/>
    </source>
</evidence>
<dbReference type="EMBL" id="BAABFV010000002">
    <property type="protein sequence ID" value="GAA4363615.1"/>
    <property type="molecule type" value="Genomic_DNA"/>
</dbReference>
<protein>
    <recommendedName>
        <fullName evidence="5">Carboxypeptidase Q</fullName>
    </recommendedName>
    <alternativeName>
        <fullName evidence="20">Plasma glutamate carboxypeptidase</fullName>
    </alternativeName>
</protein>
<evidence type="ECO:0000256" key="9">
    <source>
        <dbReference type="ARBA" id="ARBA00022723"/>
    </source>
</evidence>
<comment type="subcellular location">
    <subcellularLocation>
        <location evidence="1">Endoplasmic reticulum</location>
    </subcellularLocation>
    <subcellularLocation>
        <location evidence="3">Golgi apparatus</location>
    </subcellularLocation>
    <subcellularLocation>
        <location evidence="2">Lysosome</location>
    </subcellularLocation>
    <subcellularLocation>
        <location evidence="4">Secreted</location>
    </subcellularLocation>
</comment>
<evidence type="ECO:0000256" key="16">
    <source>
        <dbReference type="ARBA" id="ARBA00023145"/>
    </source>
</evidence>
<keyword evidence="13" id="KW-0862">Zinc</keyword>
<dbReference type="Pfam" id="PF04389">
    <property type="entry name" value="Peptidase_M28"/>
    <property type="match status" value="1"/>
</dbReference>
<dbReference type="Proteomes" id="UP001501011">
    <property type="component" value="Unassembled WGS sequence"/>
</dbReference>
<dbReference type="InterPro" id="IPR007484">
    <property type="entry name" value="Peptidase_M28"/>
</dbReference>
<evidence type="ECO:0000256" key="8">
    <source>
        <dbReference type="ARBA" id="ARBA00022670"/>
    </source>
</evidence>
<keyword evidence="15" id="KW-0482">Metalloprotease</keyword>